<dbReference type="Pfam" id="PF20038">
    <property type="entry name" value="HTH_59"/>
    <property type="match status" value="1"/>
</dbReference>
<dbReference type="EMBL" id="JAGZJA010000001">
    <property type="protein sequence ID" value="MBS5146229.1"/>
    <property type="molecule type" value="Genomic_DNA"/>
</dbReference>
<evidence type="ECO:0000259" key="1">
    <source>
        <dbReference type="Pfam" id="PF20038"/>
    </source>
</evidence>
<accession>A0A943BKY8</accession>
<dbReference type="Pfam" id="PF10387">
    <property type="entry name" value="DUF2442"/>
    <property type="match status" value="1"/>
</dbReference>
<sequence>MPVFHKVKEVVPLQDMRLCVRFANGSTKEYDVEKLAARFPQFAALEDERLFEEVQVDVGGYGIVWNDDLDLSCDELWKNGVDVKTPFDGLMAFSDASELWGLSESALRKAVAYGKIEAGIDARKFGKQWVVTQEAMRREYGNPVEVLR</sequence>
<dbReference type="Gene3D" id="3.30.2020.10">
    <property type="entry name" value="NE0471-like N-terminal domain"/>
    <property type="match status" value="1"/>
</dbReference>
<name>A0A943BKY8_9ACTN</name>
<gene>
    <name evidence="2" type="ORF">KHY67_00755</name>
</gene>
<organism evidence="2 3">
    <name type="scientific">Collinsella intestinalis</name>
    <dbReference type="NCBI Taxonomy" id="147207"/>
    <lineage>
        <taxon>Bacteria</taxon>
        <taxon>Bacillati</taxon>
        <taxon>Actinomycetota</taxon>
        <taxon>Coriobacteriia</taxon>
        <taxon>Coriobacteriales</taxon>
        <taxon>Coriobacteriaceae</taxon>
        <taxon>Collinsella</taxon>
    </lineage>
</organism>
<dbReference type="SUPFAM" id="SSF143880">
    <property type="entry name" value="NE0471 N-terminal domain-like"/>
    <property type="match status" value="1"/>
</dbReference>
<evidence type="ECO:0000313" key="2">
    <source>
        <dbReference type="EMBL" id="MBS5146229.1"/>
    </source>
</evidence>
<comment type="caution">
    <text evidence="2">The sequence shown here is derived from an EMBL/GenBank/DDBJ whole genome shotgun (WGS) entry which is preliminary data.</text>
</comment>
<proteinExistence type="predicted"/>
<dbReference type="InterPro" id="IPR018841">
    <property type="entry name" value="DUF2442"/>
</dbReference>
<dbReference type="InterPro" id="IPR045403">
    <property type="entry name" value="HTH_59_Firmicutes_type"/>
</dbReference>
<reference evidence="2" key="1">
    <citation type="submission" date="2021-02" db="EMBL/GenBank/DDBJ databases">
        <title>Infant gut strain persistence is associated with maternal origin, phylogeny, and functional potential including surface adhesion and iron acquisition.</title>
        <authorList>
            <person name="Lou Y.C."/>
        </authorList>
    </citation>
    <scope>NUCLEOTIDE SEQUENCE</scope>
    <source>
        <strain evidence="2">L3_128_245G1_dasL3_128_245G1_concoct_49</strain>
    </source>
</reference>
<feature type="domain" description="Helix-turn-helix" evidence="1">
    <location>
        <begin position="88"/>
        <end position="142"/>
    </location>
</feature>
<protein>
    <submittedName>
        <fullName evidence="2">DUF2442 domain-containing protein</fullName>
    </submittedName>
</protein>
<evidence type="ECO:0000313" key="3">
    <source>
        <dbReference type="Proteomes" id="UP000738879"/>
    </source>
</evidence>
<dbReference type="Proteomes" id="UP000738879">
    <property type="component" value="Unassembled WGS sequence"/>
</dbReference>
<dbReference type="InterPro" id="IPR036782">
    <property type="entry name" value="NE0471-like_N"/>
</dbReference>
<dbReference type="AlphaFoldDB" id="A0A943BKY8"/>